<keyword evidence="3" id="KW-1185">Reference proteome</keyword>
<protein>
    <recommendedName>
        <fullName evidence="1">DUF1989 domain-containing protein</fullName>
    </recommendedName>
</protein>
<gene>
    <name evidence="2" type="ORF">LOKO_02723</name>
</gene>
<dbReference type="EMBL" id="CP014226">
    <property type="protein sequence ID" value="AMD01776.1"/>
    <property type="molecule type" value="Genomic_DNA"/>
</dbReference>
<feature type="domain" description="DUF1989" evidence="1">
    <location>
        <begin position="39"/>
        <end position="218"/>
    </location>
</feature>
<reference evidence="2 3" key="1">
    <citation type="journal article" date="2016" name="Genome Announc.">
        <title>Draft Genome Sequence of 'Halomonas chromatireducens' Strain AGD 8-3, a Haloalkaliphilic Chromate- and Selenite-Reducing Gammaproteobacterium.</title>
        <authorList>
            <person name="Sharko F.S."/>
            <person name="Shapovalova A.A."/>
            <person name="Tsygankova S.V."/>
            <person name="Komova A.V."/>
            <person name="Boulygina E.S."/>
            <person name="Teslyuk A.B."/>
            <person name="Gotovtsev P.M."/>
            <person name="Namsaraev Z.B."/>
            <person name="Khijniak T.V."/>
            <person name="Nedoluzhko A.V."/>
            <person name="Vasilov R.G."/>
        </authorList>
    </citation>
    <scope>NUCLEOTIDE SEQUENCE [LARGE SCALE GENOMIC DNA]</scope>
    <source>
        <strain evidence="2 3">AGD 8-3</strain>
    </source>
</reference>
<dbReference type="PANTHER" id="PTHR31527:SF0">
    <property type="entry name" value="RE64534P"/>
    <property type="match status" value="1"/>
</dbReference>
<name>A0A109UMF2_9GAMM</name>
<proteinExistence type="predicted"/>
<dbReference type="KEGG" id="hco:LOKO_02723"/>
<reference evidence="2 3" key="2">
    <citation type="submission" date="2016-02" db="EMBL/GenBank/DDBJ databases">
        <authorList>
            <person name="Wen L."/>
            <person name="He K."/>
            <person name="Yang H."/>
        </authorList>
    </citation>
    <scope>NUCLEOTIDE SEQUENCE [LARGE SCALE GENOMIC DNA]</scope>
    <source>
        <strain evidence="2 3">AGD 8-3</strain>
    </source>
</reference>
<dbReference type="AlphaFoldDB" id="A0A109UMF2"/>
<dbReference type="RefSeq" id="WP_066450348.1">
    <property type="nucleotide sequence ID" value="NZ_CP014226.1"/>
</dbReference>
<evidence type="ECO:0000313" key="2">
    <source>
        <dbReference type="EMBL" id="AMD01776.1"/>
    </source>
</evidence>
<evidence type="ECO:0000313" key="3">
    <source>
        <dbReference type="Proteomes" id="UP000063387"/>
    </source>
</evidence>
<organism evidence="2 3">
    <name type="scientific">Halomonas chromatireducens</name>
    <dbReference type="NCBI Taxonomy" id="507626"/>
    <lineage>
        <taxon>Bacteria</taxon>
        <taxon>Pseudomonadati</taxon>
        <taxon>Pseudomonadota</taxon>
        <taxon>Gammaproteobacteria</taxon>
        <taxon>Oceanospirillales</taxon>
        <taxon>Halomonadaceae</taxon>
        <taxon>Halomonas</taxon>
    </lineage>
</organism>
<dbReference type="PATRIC" id="fig|507626.3.peg.2717"/>
<dbReference type="OrthoDB" id="9792415at2"/>
<dbReference type="InterPro" id="IPR018959">
    <property type="entry name" value="DUF1989"/>
</dbReference>
<dbReference type="Proteomes" id="UP000063387">
    <property type="component" value="Chromosome"/>
</dbReference>
<accession>A0A109UMF2</accession>
<sequence length="298" mass="33157">MAKVPAAYQATRGSILDVDRDFYARLTDPAGRERIEQLTVPIRDGLAWTVPAGHVIRLSTQDGPQVGDFNLWSLHNPRERFWASRTRQLQRAHVSTFDRLWSTLPYLRPMATIIDDTLAGYGVDGSGVDEEGGRIHDLLGTRCDPYVNRLLTGEDFDHHCHSNLVRAVAPFGLTEFDVHDVLNVFQCTGLNDDDQYFMKACPAQEGDYLELFAEIDLLCALSCCPGGDLSVDLWGPNARDPLETCHPIGVEVFRLDASLLQGWRPAEPSPYAGGHGMRGPGIDWAEKKRDLAARKTGR</sequence>
<dbReference type="Pfam" id="PF09347">
    <property type="entry name" value="DUF1989"/>
    <property type="match status" value="1"/>
</dbReference>
<dbReference type="PANTHER" id="PTHR31527">
    <property type="entry name" value="RE64534P"/>
    <property type="match status" value="1"/>
</dbReference>
<dbReference type="STRING" id="507626.LOKO_02723"/>
<evidence type="ECO:0000259" key="1">
    <source>
        <dbReference type="Pfam" id="PF09347"/>
    </source>
</evidence>